<evidence type="ECO:0000256" key="12">
    <source>
        <dbReference type="ARBA" id="ARBA00023180"/>
    </source>
</evidence>
<dbReference type="Gene3D" id="3.30.40.10">
    <property type="entry name" value="Zinc/RING finger domain, C3HC4 (zinc finger)"/>
    <property type="match status" value="1"/>
</dbReference>
<name>A0AAW2VSG8_9LAMI</name>
<evidence type="ECO:0000256" key="9">
    <source>
        <dbReference type="ARBA" id="ARBA00022989"/>
    </source>
</evidence>
<dbReference type="InterPro" id="IPR044744">
    <property type="entry name" value="ZNRF4/RNF13/RNF167_PA"/>
</dbReference>
<dbReference type="InterPro" id="IPR014752">
    <property type="entry name" value="Arrestin-like_C"/>
</dbReference>
<evidence type="ECO:0000256" key="3">
    <source>
        <dbReference type="ARBA" id="ARBA00022692"/>
    </source>
</evidence>
<organism evidence="20">
    <name type="scientific">Sesamum latifolium</name>
    <dbReference type="NCBI Taxonomy" id="2727402"/>
    <lineage>
        <taxon>Eukaryota</taxon>
        <taxon>Viridiplantae</taxon>
        <taxon>Streptophyta</taxon>
        <taxon>Embryophyta</taxon>
        <taxon>Tracheophyta</taxon>
        <taxon>Spermatophyta</taxon>
        <taxon>Magnoliopsida</taxon>
        <taxon>eudicotyledons</taxon>
        <taxon>Gunneridae</taxon>
        <taxon>Pentapetalae</taxon>
        <taxon>asterids</taxon>
        <taxon>lamiids</taxon>
        <taxon>Lamiales</taxon>
        <taxon>Pedaliaceae</taxon>
        <taxon>Sesamum</taxon>
    </lineage>
</organism>
<dbReference type="InterPro" id="IPR003137">
    <property type="entry name" value="PA_domain"/>
</dbReference>
<feature type="compositionally biased region" description="Polar residues" evidence="17">
    <location>
        <begin position="927"/>
        <end position="940"/>
    </location>
</feature>
<feature type="domain" description="RING-type" evidence="19">
    <location>
        <begin position="807"/>
        <end position="849"/>
    </location>
</feature>
<dbReference type="FunFam" id="3.50.30.30:FF:000020">
    <property type="entry name" value="Receptor homology region transmembrane domain-and RING domain-containing protein 2"/>
    <property type="match status" value="1"/>
</dbReference>
<dbReference type="Gene3D" id="2.60.40.640">
    <property type="match status" value="1"/>
</dbReference>
<dbReference type="AlphaFoldDB" id="A0AAW2VSG8"/>
<keyword evidence="6 16" id="KW-0863">Zinc-finger</keyword>
<dbReference type="InterPro" id="IPR013083">
    <property type="entry name" value="Znf_RING/FYVE/PHD"/>
</dbReference>
<proteinExistence type="predicted"/>
<dbReference type="SUPFAM" id="SSF57850">
    <property type="entry name" value="RING/U-box"/>
    <property type="match status" value="1"/>
</dbReference>
<evidence type="ECO:0000259" key="19">
    <source>
        <dbReference type="PROSITE" id="PS50089"/>
    </source>
</evidence>
<sequence length="1015" mass="111788">MPQPAKPSRRFSFFGLGSATSASVSSGTNLDPPHLKLETDREVYRPGDLITITIEIKNPTNLFPLLIEKLSFECKGIEKLDSQWFNTPKPTSDSKQRRGEYVFMDCTTPSIVSNQILSTGATKTYVVRTLLPNIIPPSYRGTTIRYLYYIRSTLSGKFVPMENGSTHGESIQEFSELEARIPLHIWVTQKNNGLLGEEGRSEGIVPLMTILLDVYWKEMDADSEWAKVNEAFDGVEEGYESSRDEISSVSSYNPMKEDIKRTLSSLSLQSFAARSSTRGSLYVEGRTSISSNMALPRLSVAEVLHDSAGDSSPAVVSPSQPPKHMKALSAEDDSRLPSASGSVETGASEGVVRGRSYNIRLDDQVLLRFSPKNSDSTYYFSDMIGGTLTFFHEEGARRCLELSITLEAKESVNRRYVHPSRRHSPTITKIHSDHHEVVADLVQTSFLFSIPMDGPMTFLPVMSLCNGLLDLNFLQLQRMWTGQDMSILFGRGKGQMRVGSSNYCTCTSFRAAAAQTRNEKLFSLEPLWVNFPLGLDSVDGEVRLAVALIFVKVLRLLLFWNLVEKLKSLRLEEMLNFLIFFCCLFCLMGFFTASGNVVLISNNVTLSFEDIEANFAPSVKGSGKCGTLNVAEPLDACSPLTNKIVSNMNVTRYPFVLIIRGGCSFEDKVRRAQAAGFKAAIIYDTENGPLVAMAGDSAGIKINAVFVSRAAGKTLAKYAGAADMELWIVPSFENSAWSIMAISFISLLAMSAVLATCFFVRRHRIRRERPRAPHVREFHGMSSRLVKAMPSLIFTAVLEDNCTSRTCAICLEDYNVGEKLRILPCCHKFHAMCVDAWLTSWRTFCPVCKRDARTTTGEPPASESTPLLSSAAASFSSASVLSSVRSSSALQIGQSSYRSPSVSRPQSISSTPYNHYSLQSHHRSPHLNPSQSSVDLRNMSSQRSDGAYLISPHSIGYPSLSPLNSRYLSPYIPSPGNASSSYVGSSSRQPNPLHYSGSAASFSPFASTHSLPGCE</sequence>
<keyword evidence="12" id="KW-0325">Glycoprotein</keyword>
<evidence type="ECO:0000256" key="6">
    <source>
        <dbReference type="ARBA" id="ARBA00022771"/>
    </source>
</evidence>
<evidence type="ECO:0000256" key="5">
    <source>
        <dbReference type="ARBA" id="ARBA00022729"/>
    </source>
</evidence>
<dbReference type="SUPFAM" id="SSF81296">
    <property type="entry name" value="E set domains"/>
    <property type="match status" value="1"/>
</dbReference>
<evidence type="ECO:0000256" key="16">
    <source>
        <dbReference type="PROSITE-ProRule" id="PRU00175"/>
    </source>
</evidence>
<reference evidence="20" key="2">
    <citation type="journal article" date="2024" name="Plant">
        <title>Genomic evolution and insights into agronomic trait innovations of Sesamum species.</title>
        <authorList>
            <person name="Miao H."/>
            <person name="Wang L."/>
            <person name="Qu L."/>
            <person name="Liu H."/>
            <person name="Sun Y."/>
            <person name="Le M."/>
            <person name="Wang Q."/>
            <person name="Wei S."/>
            <person name="Zheng Y."/>
            <person name="Lin W."/>
            <person name="Duan Y."/>
            <person name="Cao H."/>
            <person name="Xiong S."/>
            <person name="Wang X."/>
            <person name="Wei L."/>
            <person name="Li C."/>
            <person name="Ma Q."/>
            <person name="Ju M."/>
            <person name="Zhao R."/>
            <person name="Li G."/>
            <person name="Mu C."/>
            <person name="Tian Q."/>
            <person name="Mei H."/>
            <person name="Zhang T."/>
            <person name="Gao T."/>
            <person name="Zhang H."/>
        </authorList>
    </citation>
    <scope>NUCLEOTIDE SEQUENCE</scope>
    <source>
        <strain evidence="20">KEN1</strain>
    </source>
</reference>
<evidence type="ECO:0000256" key="10">
    <source>
        <dbReference type="ARBA" id="ARBA00023136"/>
    </source>
</evidence>
<evidence type="ECO:0000256" key="15">
    <source>
        <dbReference type="ARBA" id="ARBA00060484"/>
    </source>
</evidence>
<dbReference type="GO" id="GO:0008270">
    <property type="term" value="F:zinc ion binding"/>
    <property type="evidence" value="ECO:0007669"/>
    <property type="project" value="UniProtKB-KW"/>
</dbReference>
<evidence type="ECO:0000256" key="17">
    <source>
        <dbReference type="SAM" id="MobiDB-lite"/>
    </source>
</evidence>
<keyword evidence="2" id="KW-0926">Vacuole</keyword>
<feature type="compositionally biased region" description="Low complexity" evidence="17">
    <location>
        <begin position="978"/>
        <end position="987"/>
    </location>
</feature>
<feature type="transmembrane region" description="Helical" evidence="18">
    <location>
        <begin position="544"/>
        <end position="563"/>
    </location>
</feature>
<dbReference type="GO" id="GO:0032586">
    <property type="term" value="C:protein storage vacuole membrane"/>
    <property type="evidence" value="ECO:0007669"/>
    <property type="project" value="UniProtKB-SubCell"/>
</dbReference>
<dbReference type="InterPro" id="IPR014848">
    <property type="entry name" value="Rgp1"/>
</dbReference>
<dbReference type="Gene3D" id="3.50.30.30">
    <property type="match status" value="1"/>
</dbReference>
<keyword evidence="11" id="KW-1015">Disulfide bond</keyword>
<evidence type="ECO:0000256" key="14">
    <source>
        <dbReference type="ARBA" id="ARBA00046288"/>
    </source>
</evidence>
<feature type="transmembrane region" description="Helical" evidence="18">
    <location>
        <begin position="736"/>
        <end position="760"/>
    </location>
</feature>
<comment type="subcellular location">
    <subcellularLocation>
        <location evidence="14">Endomembrane system</location>
        <topology evidence="14">Single-pass type I membrane protein</topology>
    </subcellularLocation>
    <subcellularLocation>
        <location evidence="15">Protein storage vacuole membrane</location>
    </subcellularLocation>
</comment>
<evidence type="ECO:0000256" key="1">
    <source>
        <dbReference type="ARBA" id="ARBA00022448"/>
    </source>
</evidence>
<feature type="region of interest" description="Disordered" evidence="17">
    <location>
        <begin position="978"/>
        <end position="1015"/>
    </location>
</feature>
<evidence type="ECO:0000256" key="13">
    <source>
        <dbReference type="ARBA" id="ARBA00037435"/>
    </source>
</evidence>
<dbReference type="InterPro" id="IPR014756">
    <property type="entry name" value="Ig_E-set"/>
</dbReference>
<keyword evidence="8" id="KW-0653">Protein transport</keyword>
<reference evidence="20" key="1">
    <citation type="submission" date="2020-06" db="EMBL/GenBank/DDBJ databases">
        <authorList>
            <person name="Li T."/>
            <person name="Hu X."/>
            <person name="Zhang T."/>
            <person name="Song X."/>
            <person name="Zhang H."/>
            <person name="Dai N."/>
            <person name="Sheng W."/>
            <person name="Hou X."/>
            <person name="Wei L."/>
        </authorList>
    </citation>
    <scope>NUCLEOTIDE SEQUENCE</scope>
    <source>
        <strain evidence="20">KEN1</strain>
        <tissue evidence="20">Leaf</tissue>
    </source>
</reference>
<dbReference type="EMBL" id="JACGWN010000009">
    <property type="protein sequence ID" value="KAL0432138.1"/>
    <property type="molecule type" value="Genomic_DNA"/>
</dbReference>
<dbReference type="PROSITE" id="PS50089">
    <property type="entry name" value="ZF_RING_2"/>
    <property type="match status" value="1"/>
</dbReference>
<dbReference type="InterPro" id="IPR001841">
    <property type="entry name" value="Znf_RING"/>
</dbReference>
<evidence type="ECO:0000256" key="18">
    <source>
        <dbReference type="SAM" id="Phobius"/>
    </source>
</evidence>
<dbReference type="InterPro" id="IPR046450">
    <property type="entry name" value="PA_dom_sf"/>
</dbReference>
<keyword evidence="9 18" id="KW-1133">Transmembrane helix</keyword>
<feature type="region of interest" description="Disordered" evidence="17">
    <location>
        <begin position="309"/>
        <end position="347"/>
    </location>
</feature>
<gene>
    <name evidence="20" type="ORF">Slati_2548100</name>
</gene>
<keyword evidence="20" id="KW-0675">Receptor</keyword>
<feature type="compositionally biased region" description="Low complexity" evidence="17">
    <location>
        <begin position="899"/>
        <end position="912"/>
    </location>
</feature>
<dbReference type="Pfam" id="PF13639">
    <property type="entry name" value="zf-RING_2"/>
    <property type="match status" value="1"/>
</dbReference>
<evidence type="ECO:0000256" key="2">
    <source>
        <dbReference type="ARBA" id="ARBA00022554"/>
    </source>
</evidence>
<keyword evidence="4" id="KW-0479">Metal-binding</keyword>
<evidence type="ECO:0000313" key="20">
    <source>
        <dbReference type="EMBL" id="KAL0432138.1"/>
    </source>
</evidence>
<dbReference type="GO" id="GO:0012505">
    <property type="term" value="C:endomembrane system"/>
    <property type="evidence" value="ECO:0007669"/>
    <property type="project" value="UniProtKB-SubCell"/>
</dbReference>
<dbReference type="Pfam" id="PF02225">
    <property type="entry name" value="PA"/>
    <property type="match status" value="1"/>
</dbReference>
<dbReference type="FunFam" id="3.30.40.10:FF:000276">
    <property type="entry name" value="Receptor homology region transmembrane domain-and RING domain-containing protein 2"/>
    <property type="match status" value="1"/>
</dbReference>
<feature type="transmembrane region" description="Helical" evidence="18">
    <location>
        <begin position="575"/>
        <end position="600"/>
    </location>
</feature>
<protein>
    <submittedName>
        <fullName evidence="20">Receptor homology region, transmembrane domain-and RING domain-containing protein 2</fullName>
    </submittedName>
</protein>
<dbReference type="CDD" id="cd02123">
    <property type="entry name" value="PA_C_RZF_like"/>
    <property type="match status" value="1"/>
</dbReference>
<comment type="function">
    <text evidence="13">Involved in the trafficking of vacuolar proteins. May function as a sorting receptor for protein trafficking to the protein storage vacuole (PSV).</text>
</comment>
<dbReference type="SUPFAM" id="SSF52025">
    <property type="entry name" value="PA domain"/>
    <property type="match status" value="1"/>
</dbReference>
<dbReference type="PANTHER" id="PTHR12507">
    <property type="entry name" value="REDUCED GROWTH PHENOTYPE 1 RGP1, YEAST -RELATED"/>
    <property type="match status" value="1"/>
</dbReference>
<keyword evidence="7" id="KW-0862">Zinc</keyword>
<keyword evidence="1" id="KW-0813">Transport</keyword>
<feature type="compositionally biased region" description="Low complexity" evidence="17">
    <location>
        <begin position="996"/>
        <end position="1015"/>
    </location>
</feature>
<evidence type="ECO:0000256" key="7">
    <source>
        <dbReference type="ARBA" id="ARBA00022833"/>
    </source>
</evidence>
<comment type="caution">
    <text evidence="20">The sequence shown here is derived from an EMBL/GenBank/DDBJ whole genome shotgun (WGS) entry which is preliminary data.</text>
</comment>
<accession>A0AAW2VSG8</accession>
<dbReference type="SMART" id="SM00184">
    <property type="entry name" value="RING"/>
    <property type="match status" value="1"/>
</dbReference>
<keyword evidence="3 18" id="KW-0812">Transmembrane</keyword>
<evidence type="ECO:0000256" key="8">
    <source>
        <dbReference type="ARBA" id="ARBA00022927"/>
    </source>
</evidence>
<feature type="region of interest" description="Disordered" evidence="17">
    <location>
        <begin position="895"/>
        <end position="940"/>
    </location>
</feature>
<keyword evidence="5" id="KW-0732">Signal</keyword>
<dbReference type="GO" id="GO:0015031">
    <property type="term" value="P:protein transport"/>
    <property type="evidence" value="ECO:0007669"/>
    <property type="project" value="UniProtKB-KW"/>
</dbReference>
<evidence type="ECO:0000256" key="11">
    <source>
        <dbReference type="ARBA" id="ARBA00023157"/>
    </source>
</evidence>
<evidence type="ECO:0000256" key="4">
    <source>
        <dbReference type="ARBA" id="ARBA00022723"/>
    </source>
</evidence>
<keyword evidence="10 18" id="KW-0472">Membrane</keyword>